<dbReference type="EMBL" id="CP003789">
    <property type="protein sequence ID" value="AGA65009.1"/>
    <property type="molecule type" value="Genomic_DNA"/>
</dbReference>
<dbReference type="GO" id="GO:0043190">
    <property type="term" value="C:ATP-binding cassette (ABC) transporter complex"/>
    <property type="evidence" value="ECO:0007669"/>
    <property type="project" value="InterPro"/>
</dbReference>
<keyword evidence="5 7" id="KW-0472">Membrane</keyword>
<feature type="transmembrane region" description="Helical" evidence="7">
    <location>
        <begin position="201"/>
        <end position="218"/>
    </location>
</feature>
<dbReference type="PANTHER" id="PTHR30477:SF24">
    <property type="entry name" value="IRON TRANSPORT SYSTEM MEMBRANE PROTEIN HI_0359-RELATED"/>
    <property type="match status" value="1"/>
</dbReference>
<keyword evidence="9" id="KW-1185">Reference proteome</keyword>
<feature type="transmembrane region" description="Helical" evidence="7">
    <location>
        <begin position="252"/>
        <end position="271"/>
    </location>
</feature>
<protein>
    <submittedName>
        <fullName evidence="8">Manganese ABC transporter, inner membrane permease protein SitD</fullName>
    </submittedName>
</protein>
<accession>L0EU08</accession>
<dbReference type="SUPFAM" id="SSF81345">
    <property type="entry name" value="ABC transporter involved in vitamin B12 uptake, BtuC"/>
    <property type="match status" value="1"/>
</dbReference>
<dbReference type="CDD" id="cd06550">
    <property type="entry name" value="TM_ABC_iron-siderophores_like"/>
    <property type="match status" value="1"/>
</dbReference>
<evidence type="ECO:0000256" key="6">
    <source>
        <dbReference type="RuleBase" id="RU003943"/>
    </source>
</evidence>
<dbReference type="HOGENOM" id="CLU_028808_4_0_5"/>
<feature type="transmembrane region" description="Helical" evidence="7">
    <location>
        <begin position="178"/>
        <end position="195"/>
    </location>
</feature>
<gene>
    <name evidence="8" type="ordered locus">B488_10170</name>
</gene>
<evidence type="ECO:0000256" key="7">
    <source>
        <dbReference type="SAM" id="Phobius"/>
    </source>
</evidence>
<dbReference type="GO" id="GO:0071281">
    <property type="term" value="P:cellular response to iron ion"/>
    <property type="evidence" value="ECO:0007669"/>
    <property type="project" value="UniProtKB-ARBA"/>
</dbReference>
<proteinExistence type="inferred from homology"/>
<evidence type="ECO:0000313" key="9">
    <source>
        <dbReference type="Proteomes" id="UP000010799"/>
    </source>
</evidence>
<keyword evidence="6" id="KW-0813">Transport</keyword>
<dbReference type="Gene3D" id="1.10.3470.10">
    <property type="entry name" value="ABC transporter involved in vitamin B12 uptake, BtuC"/>
    <property type="match status" value="1"/>
</dbReference>
<dbReference type="InterPro" id="IPR037294">
    <property type="entry name" value="ABC_BtuC-like"/>
</dbReference>
<dbReference type="PATRIC" id="fig|1215343.11.peg.1045"/>
<feature type="transmembrane region" description="Helical" evidence="7">
    <location>
        <begin position="225"/>
        <end position="246"/>
    </location>
</feature>
<keyword evidence="3 6" id="KW-0812">Transmembrane</keyword>
<dbReference type="GO" id="GO:0055085">
    <property type="term" value="P:transmembrane transport"/>
    <property type="evidence" value="ECO:0007669"/>
    <property type="project" value="InterPro"/>
</dbReference>
<dbReference type="InterPro" id="IPR001626">
    <property type="entry name" value="ABC_TroCD"/>
</dbReference>
<evidence type="ECO:0000256" key="5">
    <source>
        <dbReference type="ARBA" id="ARBA00023136"/>
    </source>
</evidence>
<name>L0EU08_LIBCB</name>
<dbReference type="Pfam" id="PF00950">
    <property type="entry name" value="ABC-3"/>
    <property type="match status" value="1"/>
</dbReference>
<feature type="transmembrane region" description="Helical" evidence="7">
    <location>
        <begin position="70"/>
        <end position="86"/>
    </location>
</feature>
<evidence type="ECO:0000313" key="8">
    <source>
        <dbReference type="EMBL" id="AGA65009.1"/>
    </source>
</evidence>
<feature type="transmembrane region" description="Helical" evidence="7">
    <location>
        <begin position="98"/>
        <end position="118"/>
    </location>
</feature>
<dbReference type="Proteomes" id="UP000010799">
    <property type="component" value="Chromosome"/>
</dbReference>
<feature type="transmembrane region" description="Helical" evidence="7">
    <location>
        <begin position="20"/>
        <end position="40"/>
    </location>
</feature>
<dbReference type="AlphaFoldDB" id="L0EU08"/>
<dbReference type="PANTHER" id="PTHR30477">
    <property type="entry name" value="ABC-TRANSPORTER METAL-BINDING PROTEIN"/>
    <property type="match status" value="1"/>
</dbReference>
<dbReference type="STRING" id="1215343.B488_10170"/>
<sequence length="282" mass="30631">MSNLLDHYLLPLKLPFMQNSLLIALTIAIPMAMLSCLLILKRWSLIGDGISHSILPGVVLAYIIRIPLEIGAFAAGMFCSLSVGYLKNKSSIKDDTLLGIVFSGMFALGVMMMVKVESDVHLEHILFGDMLGISSSDLLNTALIALITFVFLILKGADLMLCAFDPQHARAICLPLKFLHYGLLISISLVVVGALKSTGLILSIALLILPGSIAYLIARTYKSMIIISIAVAVICCFIGVYFSFFINSAPAPTIVLTMTTTFITAAIYSNLRSYRLSKKNFS</sequence>
<comment type="similarity">
    <text evidence="2 6">Belongs to the ABC-3 integral membrane protein family.</text>
</comment>
<dbReference type="RefSeq" id="WP_015273434.1">
    <property type="nucleotide sequence ID" value="NC_019907.1"/>
</dbReference>
<organism evidence="8 9">
    <name type="scientific">Liberibacter crescens (strain BT-1)</name>
    <dbReference type="NCBI Taxonomy" id="1215343"/>
    <lineage>
        <taxon>Bacteria</taxon>
        <taxon>Pseudomonadati</taxon>
        <taxon>Pseudomonadota</taxon>
        <taxon>Alphaproteobacteria</taxon>
        <taxon>Hyphomicrobiales</taxon>
        <taxon>Rhizobiaceae</taxon>
        <taxon>Liberibacter</taxon>
    </lineage>
</organism>
<dbReference type="eggNOG" id="COG1108">
    <property type="taxonomic scope" value="Bacteria"/>
</dbReference>
<keyword evidence="4 7" id="KW-1133">Transmembrane helix</keyword>
<evidence type="ECO:0000256" key="2">
    <source>
        <dbReference type="ARBA" id="ARBA00008034"/>
    </source>
</evidence>
<dbReference type="KEGG" id="lcc:B488_10170"/>
<dbReference type="FunFam" id="1.10.3470.10:FF:000003">
    <property type="entry name" value="Iron ABC transporter permease SitD"/>
    <property type="match status" value="1"/>
</dbReference>
<reference evidence="8 9" key="1">
    <citation type="journal article" date="2012" name="Stand. Genomic Sci.">
        <title>Complete genome sequence of Liberibacter crescens BT-1.</title>
        <authorList>
            <person name="Leonard M.T."/>
            <person name="Fagen J.R."/>
            <person name="Davis-Richardson A.G."/>
            <person name="Davis M.J."/>
            <person name="Triplett E.W."/>
        </authorList>
    </citation>
    <scope>NUCLEOTIDE SEQUENCE [LARGE SCALE GENOMIC DNA]</scope>
    <source>
        <strain evidence="8 9">BT-1</strain>
    </source>
</reference>
<evidence type="ECO:0000256" key="3">
    <source>
        <dbReference type="ARBA" id="ARBA00022692"/>
    </source>
</evidence>
<evidence type="ECO:0000256" key="1">
    <source>
        <dbReference type="ARBA" id="ARBA00004141"/>
    </source>
</evidence>
<dbReference type="GO" id="GO:0010043">
    <property type="term" value="P:response to zinc ion"/>
    <property type="evidence" value="ECO:0007669"/>
    <property type="project" value="TreeGrafter"/>
</dbReference>
<evidence type="ECO:0000256" key="4">
    <source>
        <dbReference type="ARBA" id="ARBA00022989"/>
    </source>
</evidence>
<comment type="subcellular location">
    <subcellularLocation>
        <location evidence="6">Cell membrane</location>
        <topology evidence="6">Multi-pass membrane protein</topology>
    </subcellularLocation>
    <subcellularLocation>
        <location evidence="1">Membrane</location>
        <topology evidence="1">Multi-pass membrane protein</topology>
    </subcellularLocation>
</comment>
<feature type="transmembrane region" description="Helical" evidence="7">
    <location>
        <begin position="138"/>
        <end position="157"/>
    </location>
</feature>